<evidence type="ECO:0000259" key="4">
    <source>
        <dbReference type="Pfam" id="PF00891"/>
    </source>
</evidence>
<dbReference type="GO" id="GO:0008168">
    <property type="term" value="F:methyltransferase activity"/>
    <property type="evidence" value="ECO:0007669"/>
    <property type="project" value="UniProtKB-KW"/>
</dbReference>
<dbReference type="EMBL" id="JBHRWK010000007">
    <property type="protein sequence ID" value="MFC3448589.1"/>
    <property type="molecule type" value="Genomic_DNA"/>
</dbReference>
<protein>
    <submittedName>
        <fullName evidence="5">Methyltransferase</fullName>
    </submittedName>
</protein>
<evidence type="ECO:0000256" key="3">
    <source>
        <dbReference type="ARBA" id="ARBA00022691"/>
    </source>
</evidence>
<keyword evidence="3" id="KW-0949">S-adenosyl-L-methionine</keyword>
<dbReference type="InterPro" id="IPR001077">
    <property type="entry name" value="COMT_C"/>
</dbReference>
<evidence type="ECO:0000313" key="5">
    <source>
        <dbReference type="EMBL" id="MFC3448589.1"/>
    </source>
</evidence>
<dbReference type="InterPro" id="IPR016461">
    <property type="entry name" value="COMT-like"/>
</dbReference>
<proteinExistence type="predicted"/>
<dbReference type="GO" id="GO:0032259">
    <property type="term" value="P:methylation"/>
    <property type="evidence" value="ECO:0007669"/>
    <property type="project" value="UniProtKB-KW"/>
</dbReference>
<dbReference type="Pfam" id="PF00891">
    <property type="entry name" value="Methyltransf_2"/>
    <property type="match status" value="1"/>
</dbReference>
<dbReference type="InterPro" id="IPR029063">
    <property type="entry name" value="SAM-dependent_MTases_sf"/>
</dbReference>
<gene>
    <name evidence="5" type="ORF">ACFOSH_04000</name>
</gene>
<evidence type="ECO:0000313" key="6">
    <source>
        <dbReference type="Proteomes" id="UP001595645"/>
    </source>
</evidence>
<feature type="domain" description="O-methyltransferase C-terminal" evidence="4">
    <location>
        <begin position="177"/>
        <end position="324"/>
    </location>
</feature>
<dbReference type="SUPFAM" id="SSF53335">
    <property type="entry name" value="S-adenosyl-L-methionine-dependent methyltransferases"/>
    <property type="match status" value="1"/>
</dbReference>
<reference evidence="6" key="1">
    <citation type="journal article" date="2019" name="Int. J. Syst. Evol. Microbiol.">
        <title>The Global Catalogue of Microorganisms (GCM) 10K type strain sequencing project: providing services to taxonomists for standard genome sequencing and annotation.</title>
        <authorList>
            <consortium name="The Broad Institute Genomics Platform"/>
            <consortium name="The Broad Institute Genome Sequencing Center for Infectious Disease"/>
            <person name="Wu L."/>
            <person name="Ma J."/>
        </authorList>
    </citation>
    <scope>NUCLEOTIDE SEQUENCE [LARGE SCALE GENOMIC DNA]</scope>
    <source>
        <strain evidence="6">CGMCC 4.7676</strain>
    </source>
</reference>
<name>A0ABV7NS73_9PSEU</name>
<dbReference type="RefSeq" id="WP_378237262.1">
    <property type="nucleotide sequence ID" value="NZ_JBHRWK010000007.1"/>
</dbReference>
<evidence type="ECO:0000256" key="2">
    <source>
        <dbReference type="ARBA" id="ARBA00022679"/>
    </source>
</evidence>
<sequence length="344" mass="36677">MSEARLRSDPAPLLRLVEGMHAVEMVIAAVGWLELFDRLSAEPLAPDALGLELGIADRPADVLVTLCQALGLLDIGTDGLLRPSETATEFLTTASPWSMVPCYAALKERPPCRDLLAVLRTGRPAGGPPGDEGDRPDWFTSMGEEDFAHVFLQATDSRSAGLARLFADRLRPGAKIRLLDVAGGSGLFSCALAERIPDLTATVLEQEPVAGIAKRSVAARGLGDRVTVHTGDMFGGPLPLGYDAHLLSNVVHDWPPAKIVDIFAACHRALPPGGTLHVHEAFLDDDKAGPLSVAEYSVLLLMFTEGHCYSKREITDLLVAAGFAGFEYLPTTAGRGILSARRVS</sequence>
<comment type="caution">
    <text evidence="5">The sequence shown here is derived from an EMBL/GenBank/DDBJ whole genome shotgun (WGS) entry which is preliminary data.</text>
</comment>
<dbReference type="Gene3D" id="3.40.50.150">
    <property type="entry name" value="Vaccinia Virus protein VP39"/>
    <property type="match status" value="1"/>
</dbReference>
<dbReference type="PANTHER" id="PTHR43712:SF2">
    <property type="entry name" value="O-METHYLTRANSFERASE CICE"/>
    <property type="match status" value="1"/>
</dbReference>
<dbReference type="CDD" id="cd02440">
    <property type="entry name" value="AdoMet_MTases"/>
    <property type="match status" value="1"/>
</dbReference>
<dbReference type="Gene3D" id="1.10.10.10">
    <property type="entry name" value="Winged helix-like DNA-binding domain superfamily/Winged helix DNA-binding domain"/>
    <property type="match status" value="1"/>
</dbReference>
<evidence type="ECO:0000256" key="1">
    <source>
        <dbReference type="ARBA" id="ARBA00022603"/>
    </source>
</evidence>
<organism evidence="5 6">
    <name type="scientific">Amycolatopsis speibonae</name>
    <dbReference type="NCBI Taxonomy" id="1450224"/>
    <lineage>
        <taxon>Bacteria</taxon>
        <taxon>Bacillati</taxon>
        <taxon>Actinomycetota</taxon>
        <taxon>Actinomycetes</taxon>
        <taxon>Pseudonocardiales</taxon>
        <taxon>Pseudonocardiaceae</taxon>
        <taxon>Amycolatopsis</taxon>
    </lineage>
</organism>
<keyword evidence="2" id="KW-0808">Transferase</keyword>
<keyword evidence="1 5" id="KW-0489">Methyltransferase</keyword>
<keyword evidence="6" id="KW-1185">Reference proteome</keyword>
<accession>A0ABV7NS73</accession>
<dbReference type="Proteomes" id="UP001595645">
    <property type="component" value="Unassembled WGS sequence"/>
</dbReference>
<dbReference type="InterPro" id="IPR036388">
    <property type="entry name" value="WH-like_DNA-bd_sf"/>
</dbReference>
<dbReference type="PANTHER" id="PTHR43712">
    <property type="entry name" value="PUTATIVE (AFU_ORTHOLOGUE AFUA_4G14580)-RELATED"/>
    <property type="match status" value="1"/>
</dbReference>
<dbReference type="PROSITE" id="PS51683">
    <property type="entry name" value="SAM_OMT_II"/>
    <property type="match status" value="1"/>
</dbReference>